<keyword evidence="1" id="KW-0732">Signal</keyword>
<dbReference type="AlphaFoldDB" id="A0AA36HHU1"/>
<dbReference type="Proteomes" id="UP001176961">
    <property type="component" value="Unassembled WGS sequence"/>
</dbReference>
<reference evidence="2" key="1">
    <citation type="submission" date="2023-07" db="EMBL/GenBank/DDBJ databases">
        <authorList>
            <consortium name="CYATHOMIX"/>
        </authorList>
    </citation>
    <scope>NUCLEOTIDE SEQUENCE</scope>
    <source>
        <strain evidence="2">N/A</strain>
    </source>
</reference>
<dbReference type="SMART" id="SM00289">
    <property type="entry name" value="WR1"/>
    <property type="match status" value="2"/>
</dbReference>
<name>A0AA36HHU1_CYLNA</name>
<proteinExistence type="predicted"/>
<organism evidence="2 3">
    <name type="scientific">Cylicocyclus nassatus</name>
    <name type="common">Nematode worm</name>
    <dbReference type="NCBI Taxonomy" id="53992"/>
    <lineage>
        <taxon>Eukaryota</taxon>
        <taxon>Metazoa</taxon>
        <taxon>Ecdysozoa</taxon>
        <taxon>Nematoda</taxon>
        <taxon>Chromadorea</taxon>
        <taxon>Rhabditida</taxon>
        <taxon>Rhabditina</taxon>
        <taxon>Rhabditomorpha</taxon>
        <taxon>Strongyloidea</taxon>
        <taxon>Strongylidae</taxon>
        <taxon>Cylicocyclus</taxon>
    </lineage>
</organism>
<feature type="signal peptide" evidence="1">
    <location>
        <begin position="1"/>
        <end position="19"/>
    </location>
</feature>
<evidence type="ECO:0000313" key="3">
    <source>
        <dbReference type="Proteomes" id="UP001176961"/>
    </source>
</evidence>
<keyword evidence="3" id="KW-1185">Reference proteome</keyword>
<evidence type="ECO:0000256" key="1">
    <source>
        <dbReference type="SAM" id="SignalP"/>
    </source>
</evidence>
<comment type="caution">
    <text evidence="2">The sequence shown here is derived from an EMBL/GenBank/DDBJ whole genome shotgun (WGS) entry which is preliminary data.</text>
</comment>
<dbReference type="EMBL" id="CATQJL010000326">
    <property type="protein sequence ID" value="CAJ0610163.1"/>
    <property type="molecule type" value="Genomic_DNA"/>
</dbReference>
<sequence>MITLLVPWVYYRLFLTVEAQPPIPPPERPECSATWQSHDLSYVPLLSQCLDYSEGSAVTCTPNNPLTCTGRNPFCASAPGKTFKCCSDRIQDSAEIGNLEPEHVKPVCPGGAIAFRMPQVMLCDPSIVNICPRDYTCVEAANGHLLPREGRSLCCKTSTLYSFASVFQEVKLSPRIVPSPPLSAVEYVRLNVHTSATMHDPEIRTGDHFVLTPFKLLEPAHLKGVQLYVEQTQGSYIHVLLFDPMTPTESMQLYYDRSSEGGRYVDLTKPIADGGFISKKVYNAPPITNIENPQRPAPNREYRKLWVLLVFKTTDPLTRLYVFSTKDLHANYKTVAEFLRSDTGRRLGTPVAGTFFYLTSD</sequence>
<protein>
    <submittedName>
        <fullName evidence="2">Uncharacterized protein</fullName>
    </submittedName>
</protein>
<gene>
    <name evidence="2" type="ORF">CYNAS_LOCUS22146</name>
</gene>
<feature type="chain" id="PRO_5041343318" evidence="1">
    <location>
        <begin position="20"/>
        <end position="361"/>
    </location>
</feature>
<accession>A0AA36HHU1</accession>
<evidence type="ECO:0000313" key="2">
    <source>
        <dbReference type="EMBL" id="CAJ0610163.1"/>
    </source>
</evidence>
<dbReference type="InterPro" id="IPR006150">
    <property type="entry name" value="Cys_repeat_1"/>
</dbReference>